<comment type="similarity">
    <text evidence="5">Belongs to the purine/pyrimidine phosphoribosyltransferase family. Xpt subfamily.</text>
</comment>
<accession>A0A9D2SS82</accession>
<comment type="caution">
    <text evidence="8">The sequence shown here is derived from an EMBL/GenBank/DDBJ whole genome shotgun (WGS) entry which is preliminary data.</text>
</comment>
<dbReference type="CDD" id="cd06223">
    <property type="entry name" value="PRTases_typeI"/>
    <property type="match status" value="1"/>
</dbReference>
<name>A0A9D2SS82_9FIRM</name>
<gene>
    <name evidence="5" type="primary">xpt</name>
    <name evidence="8" type="ORF">H9761_17765</name>
</gene>
<dbReference type="Pfam" id="PF00156">
    <property type="entry name" value="Pribosyltran"/>
    <property type="match status" value="1"/>
</dbReference>
<feature type="domain" description="Phosphoribosyltransferase" evidence="7">
    <location>
        <begin position="43"/>
        <end position="157"/>
    </location>
</feature>
<evidence type="ECO:0000313" key="9">
    <source>
        <dbReference type="Proteomes" id="UP000823891"/>
    </source>
</evidence>
<dbReference type="InterPro" id="IPR029057">
    <property type="entry name" value="PRTase-like"/>
</dbReference>
<dbReference type="GO" id="GO:0032265">
    <property type="term" value="P:XMP salvage"/>
    <property type="evidence" value="ECO:0007669"/>
    <property type="project" value="UniProtKB-UniRule"/>
</dbReference>
<keyword evidence="4 5" id="KW-0660">Purine salvage</keyword>
<comment type="pathway">
    <text evidence="5">Purine metabolism; XMP biosynthesis via salvage pathway; XMP from xanthine: step 1/1.</text>
</comment>
<dbReference type="HAMAP" id="MF_01184">
    <property type="entry name" value="XPRTase"/>
    <property type="match status" value="1"/>
</dbReference>
<evidence type="ECO:0000313" key="8">
    <source>
        <dbReference type="EMBL" id="HJC25515.1"/>
    </source>
</evidence>
<evidence type="ECO:0000256" key="4">
    <source>
        <dbReference type="ARBA" id="ARBA00022726"/>
    </source>
</evidence>
<dbReference type="SUPFAM" id="SSF53271">
    <property type="entry name" value="PRTase-like"/>
    <property type="match status" value="1"/>
</dbReference>
<reference evidence="8" key="2">
    <citation type="submission" date="2021-04" db="EMBL/GenBank/DDBJ databases">
        <authorList>
            <person name="Gilroy R."/>
        </authorList>
    </citation>
    <scope>NUCLEOTIDE SEQUENCE</scope>
    <source>
        <strain evidence="8">USAMLcec2-132</strain>
    </source>
</reference>
<evidence type="ECO:0000256" key="6">
    <source>
        <dbReference type="NCBIfam" id="TIGR01744"/>
    </source>
</evidence>
<reference evidence="8" key="1">
    <citation type="journal article" date="2021" name="PeerJ">
        <title>Extensive microbial diversity within the chicken gut microbiome revealed by metagenomics and culture.</title>
        <authorList>
            <person name="Gilroy R."/>
            <person name="Ravi A."/>
            <person name="Getino M."/>
            <person name="Pursley I."/>
            <person name="Horton D.L."/>
            <person name="Alikhan N.F."/>
            <person name="Baker D."/>
            <person name="Gharbi K."/>
            <person name="Hall N."/>
            <person name="Watson M."/>
            <person name="Adriaenssens E.M."/>
            <person name="Foster-Nyarko E."/>
            <person name="Jarju S."/>
            <person name="Secka A."/>
            <person name="Antonio M."/>
            <person name="Oren A."/>
            <person name="Chaudhuri R.R."/>
            <person name="La Ragione R."/>
            <person name="Hildebrand F."/>
            <person name="Pallen M.J."/>
        </authorList>
    </citation>
    <scope>NUCLEOTIDE SEQUENCE</scope>
    <source>
        <strain evidence="8">USAMLcec2-132</strain>
    </source>
</reference>
<keyword evidence="1 5" id="KW-0963">Cytoplasm</keyword>
<comment type="catalytic activity">
    <reaction evidence="5">
        <text>XMP + diphosphate = xanthine + 5-phospho-alpha-D-ribose 1-diphosphate</text>
        <dbReference type="Rhea" id="RHEA:10800"/>
        <dbReference type="ChEBI" id="CHEBI:17712"/>
        <dbReference type="ChEBI" id="CHEBI:33019"/>
        <dbReference type="ChEBI" id="CHEBI:57464"/>
        <dbReference type="ChEBI" id="CHEBI:58017"/>
        <dbReference type="EC" id="2.4.2.22"/>
    </reaction>
</comment>
<dbReference type="Gene3D" id="3.40.50.2020">
    <property type="match status" value="1"/>
</dbReference>
<keyword evidence="3 5" id="KW-0808">Transferase</keyword>
<comment type="subcellular location">
    <subcellularLocation>
        <location evidence="5">Cytoplasm</location>
    </subcellularLocation>
</comment>
<evidence type="ECO:0000256" key="1">
    <source>
        <dbReference type="ARBA" id="ARBA00022490"/>
    </source>
</evidence>
<dbReference type="NCBIfam" id="NF006671">
    <property type="entry name" value="PRK09219.1"/>
    <property type="match status" value="1"/>
</dbReference>
<dbReference type="InterPro" id="IPR000836">
    <property type="entry name" value="PRTase_dom"/>
</dbReference>
<evidence type="ECO:0000259" key="7">
    <source>
        <dbReference type="Pfam" id="PF00156"/>
    </source>
</evidence>
<proteinExistence type="inferred from homology"/>
<protein>
    <recommendedName>
        <fullName evidence="5 6">Xanthine phosphoribosyltransferase</fullName>
        <shortName evidence="5">XPRTase</shortName>
        <ecNumber evidence="5 6">2.4.2.22</ecNumber>
    </recommendedName>
</protein>
<feature type="binding site" evidence="5">
    <location>
        <begin position="128"/>
        <end position="132"/>
    </location>
    <ligand>
        <name>5-phospho-alpha-D-ribose 1-diphosphate</name>
        <dbReference type="ChEBI" id="CHEBI:58017"/>
    </ligand>
</feature>
<comment type="subunit">
    <text evidence="5">Homodimer.</text>
</comment>
<dbReference type="GO" id="GO:0006166">
    <property type="term" value="P:purine ribonucleoside salvage"/>
    <property type="evidence" value="ECO:0007669"/>
    <property type="project" value="UniProtKB-KW"/>
</dbReference>
<dbReference type="EC" id="2.4.2.22" evidence="5 6"/>
<dbReference type="NCBIfam" id="TIGR01744">
    <property type="entry name" value="XPRTase"/>
    <property type="match status" value="1"/>
</dbReference>
<dbReference type="PANTHER" id="PTHR43864">
    <property type="entry name" value="HYPOXANTHINE/GUANINE PHOSPHORIBOSYLTRANSFERASE"/>
    <property type="match status" value="1"/>
</dbReference>
<feature type="binding site" evidence="5">
    <location>
        <position position="27"/>
    </location>
    <ligand>
        <name>xanthine</name>
        <dbReference type="ChEBI" id="CHEBI:17712"/>
    </ligand>
</feature>
<dbReference type="GO" id="GO:0046110">
    <property type="term" value="P:xanthine metabolic process"/>
    <property type="evidence" value="ECO:0007669"/>
    <property type="project" value="UniProtKB-UniRule"/>
</dbReference>
<feature type="binding site" evidence="5">
    <location>
        <position position="156"/>
    </location>
    <ligand>
        <name>xanthine</name>
        <dbReference type="ChEBI" id="CHEBI:17712"/>
    </ligand>
</feature>
<evidence type="ECO:0000256" key="3">
    <source>
        <dbReference type="ARBA" id="ARBA00022679"/>
    </source>
</evidence>
<dbReference type="GO" id="GO:0005737">
    <property type="term" value="C:cytoplasm"/>
    <property type="evidence" value="ECO:0007669"/>
    <property type="project" value="UniProtKB-SubCell"/>
</dbReference>
<dbReference type="Proteomes" id="UP000823891">
    <property type="component" value="Unassembled WGS sequence"/>
</dbReference>
<evidence type="ECO:0000256" key="2">
    <source>
        <dbReference type="ARBA" id="ARBA00022676"/>
    </source>
</evidence>
<dbReference type="InterPro" id="IPR050118">
    <property type="entry name" value="Pur/Pyrimidine_PRTase"/>
</dbReference>
<dbReference type="InterPro" id="IPR010079">
    <property type="entry name" value="Xanthine_PRibTrfase"/>
</dbReference>
<keyword evidence="2 5" id="KW-0328">Glycosyltransferase</keyword>
<feature type="binding site" evidence="5">
    <location>
        <position position="20"/>
    </location>
    <ligand>
        <name>xanthine</name>
        <dbReference type="ChEBI" id="CHEBI:17712"/>
    </ligand>
</feature>
<dbReference type="AlphaFoldDB" id="A0A9D2SS82"/>
<dbReference type="GO" id="GO:0000310">
    <property type="term" value="F:xanthine phosphoribosyltransferase activity"/>
    <property type="evidence" value="ECO:0007669"/>
    <property type="project" value="UniProtKB-UniRule"/>
</dbReference>
<sequence>MELLKERIRRDGRVRAGGVLKVDGFLNHQMDVELFAEIGKEFRRRFAEDEVTKILTIEASGIGIACLTAMAFHVPAVFAKKTQTKNIDAQVYSTQVESFTHGKTYDIIVSREYLQPSDRVLLIDDFLANGKALEGLARLVKDAGAALVGAGIVIEKGFQPGGDRLREDGIHLESLAIIDSMDEKTGEIRFR</sequence>
<dbReference type="EMBL" id="DWWS01000066">
    <property type="protein sequence ID" value="HJC25515.1"/>
    <property type="molecule type" value="Genomic_DNA"/>
</dbReference>
<comment type="function">
    <text evidence="5">Converts the preformed base xanthine, a product of nucleic acid breakdown, to xanthosine 5'-monophosphate (XMP), so it can be reused for RNA or DNA synthesis.</text>
</comment>
<organism evidence="8 9">
    <name type="scientific">Candidatus Eisenbergiella merdavium</name>
    <dbReference type="NCBI Taxonomy" id="2838551"/>
    <lineage>
        <taxon>Bacteria</taxon>
        <taxon>Bacillati</taxon>
        <taxon>Bacillota</taxon>
        <taxon>Clostridia</taxon>
        <taxon>Lachnospirales</taxon>
        <taxon>Lachnospiraceae</taxon>
        <taxon>Eisenbergiella</taxon>
    </lineage>
</organism>
<dbReference type="PANTHER" id="PTHR43864:SF1">
    <property type="entry name" value="XANTHINE PHOSPHORIBOSYLTRANSFERASE"/>
    <property type="match status" value="1"/>
</dbReference>
<evidence type="ECO:0000256" key="5">
    <source>
        <dbReference type="HAMAP-Rule" id="MF_01184"/>
    </source>
</evidence>